<protein>
    <submittedName>
        <fullName evidence="1">Uncharacterized protein</fullName>
    </submittedName>
</protein>
<gene>
    <name evidence="1" type="ORF">LCGC14_0220520</name>
</gene>
<dbReference type="AlphaFoldDB" id="A0A0F9WXM5"/>
<reference evidence="1" key="1">
    <citation type="journal article" date="2015" name="Nature">
        <title>Complex archaea that bridge the gap between prokaryotes and eukaryotes.</title>
        <authorList>
            <person name="Spang A."/>
            <person name="Saw J.H."/>
            <person name="Jorgensen S.L."/>
            <person name="Zaremba-Niedzwiedzka K."/>
            <person name="Martijn J."/>
            <person name="Lind A.E."/>
            <person name="van Eijk R."/>
            <person name="Schleper C."/>
            <person name="Guy L."/>
            <person name="Ettema T.J."/>
        </authorList>
    </citation>
    <scope>NUCLEOTIDE SEQUENCE</scope>
</reference>
<sequence length="84" mass="9806">MMTKEKFDETMGTIANSIKELPEEVQPGLMEILRETAGRHEQILESCRRSREGVKALVEAQAELSLRMKYILFDLECLHRELER</sequence>
<organism evidence="1">
    <name type="scientific">marine sediment metagenome</name>
    <dbReference type="NCBI Taxonomy" id="412755"/>
    <lineage>
        <taxon>unclassified sequences</taxon>
        <taxon>metagenomes</taxon>
        <taxon>ecological metagenomes</taxon>
    </lineage>
</organism>
<evidence type="ECO:0000313" key="1">
    <source>
        <dbReference type="EMBL" id="KKN91186.1"/>
    </source>
</evidence>
<name>A0A0F9WXM5_9ZZZZ</name>
<proteinExistence type="predicted"/>
<accession>A0A0F9WXM5</accession>
<comment type="caution">
    <text evidence="1">The sequence shown here is derived from an EMBL/GenBank/DDBJ whole genome shotgun (WGS) entry which is preliminary data.</text>
</comment>
<dbReference type="EMBL" id="LAZR01000105">
    <property type="protein sequence ID" value="KKN91186.1"/>
    <property type="molecule type" value="Genomic_DNA"/>
</dbReference>